<feature type="transmembrane region" description="Helical" evidence="6">
    <location>
        <begin position="921"/>
        <end position="939"/>
    </location>
</feature>
<dbReference type="Pfam" id="PF00520">
    <property type="entry name" value="Ion_trans"/>
    <property type="match status" value="4"/>
</dbReference>
<feature type="domain" description="Ion transport" evidence="7">
    <location>
        <begin position="391"/>
        <end position="616"/>
    </location>
</feature>
<dbReference type="SUPFAM" id="SSF81324">
    <property type="entry name" value="Voltage-gated potassium channels"/>
    <property type="match status" value="4"/>
</dbReference>
<feature type="transmembrane region" description="Helical" evidence="6">
    <location>
        <begin position="394"/>
        <end position="413"/>
    </location>
</feature>
<dbReference type="Proteomes" id="UP000007110">
    <property type="component" value="Unassembled WGS sequence"/>
</dbReference>
<dbReference type="RefSeq" id="XP_030837793.1">
    <property type="nucleotide sequence ID" value="XM_030981933.1"/>
</dbReference>
<feature type="transmembrane region" description="Helical" evidence="6">
    <location>
        <begin position="1214"/>
        <end position="1230"/>
    </location>
</feature>
<feature type="transmembrane region" description="Helical" evidence="6">
    <location>
        <begin position="1137"/>
        <end position="1163"/>
    </location>
</feature>
<evidence type="ECO:0000256" key="1">
    <source>
        <dbReference type="ARBA" id="ARBA00004141"/>
    </source>
</evidence>
<dbReference type="Gene3D" id="1.10.238.10">
    <property type="entry name" value="EF-hand"/>
    <property type="match status" value="1"/>
</dbReference>
<accession>A0A7M7SX48</accession>
<feature type="transmembrane region" description="Helical" evidence="6">
    <location>
        <begin position="182"/>
        <end position="199"/>
    </location>
</feature>
<dbReference type="GO" id="GO:0005261">
    <property type="term" value="F:monoatomic cation channel activity"/>
    <property type="evidence" value="ECO:0007669"/>
    <property type="project" value="InterPro"/>
</dbReference>
<sequence length="1763" mass="202549">MVLKKRKQSTTRLGDDIAIADYGADENITDNAKIQWVNQPWVRKLLRGAAMVSFISLCFNTPKTFEKIPSMEYMTLVVDSVVTLLFFSETIFKMTTRGIIFGEYAYLRDNWGRFDTSMVLSLWVSILLQICQIANVVPKYTPYTILRAPRPFIMIRSFRVYLKFKLPKARVKSIFKRSGQQVWSVTIFLVFFLVLYGMLGVQMFGDLSTHCVKKEIDNQTFSAVDFDVNYLAIPDTHCNLEKEKGEQCPYGMVCRIISLTPAVKGYNSFQHIGVSIFTVYESASLEGWVFIMYKVTDSFPSWRGYFFFITMIFFLAWLVKNVFIAVIIETFAEIRVQFRQMWTRGGAAQSFDSKVLQDDGTYTPWKLTIVDENNSRGPAPMCCQRVLESRSCHFFILGMVAIDAVLASTYNMFYPDNEDLKNRYHKGLYIAQVGFTLLFDVEVLFKVWCLGFRGYFKRSLHKFELCLAIGNSIRIMDPERLYSSQLAYFQVMRCFRLIKLSPTLEDFSRKIFGPFIKLGTLILFTMSSLILVSVISLQLFCYVEDLKQFDTFPTAFMSMFQILTQKGWAIVMYECMLAADNNALAPVIAIYFIAYHLFATVIVLSLFVAVILDNLELGEDFKGMKQMKASEKNTAAKVLPRRLRVFQKFPDKPQMVMLSKIPSEFTLPKIRDSFIRQFVETGTDMERLLKRSANRESSGTLLALALPPATYACPTSPLYLMSRRLPAFTTQIQGKLQKKTGVNCIVRDSAHQRVVSLGFSAVGVRGRMLSEYGSRDRRLRALRGSIRGHKPMESIKDNSDIANRNVSFNIKVIQERKQQAVQKRNAKEEDLRENHPYFDMPLFAVGRESKLRKFCTGIVYARYNATHTDESGMVIKRRYQEIHDFVAMVTYMTWCSIVVTTATCISMMYESPVNRVMDNKVLVIAEYIFVIFMGSEMILKILADGLFFTPKALIRDVGGFLDVFIYLISVIFLFWMPKNVQPASLAHVFLVLRCCRPLRIFALVPHLRKLFYELLRSFKEIFLVSVLLLALIFVFASYGVQIFATRLAKCNDPNITEERDCVGEFRIMVSVVKTHKPRSPEDELPTFLVPRVWANPRNFNFDNLGNALLALFEVLSLEGWLEVRDIIINQTNMWHTLYIHIFVFIGCMIGLTLFVGVVISNYFENKGTTLLTIDQRRWQDLKGRLQLAQPLHLPPRPDRSRFRAKLYDLSQHKYFKRFIAFLVLVNFFLLSSKWEDDETATVLAYISVVLTLMFVLEVILKCISLSPIGYWHSRRNRYDLLVTLMGVAWLILHFTNMNNTSFAFGAATVLFRFFTITGKHPTLKMLMMTIVVSCGKSFFIIVGLFLLITFYAFLGVVLFGKVKYGEHLGRHANFENAPNAMATLFRIVTGEDWNKIMHDCMISEPHCSKRGENYWETDCGNSIASMVYFCSFYVLIAYIVINLLVGIIMENFSLFYSNEEDALLSYADIKNFQITWNMVDIHRKGVIPVSRVKFVLRLLRGRLEVDMEKDHLLYKHMCCEIEKMRNGQDVTFHDVLSMLSYRSVDIRKSLQLDELLAREELEYNIEEEVAKETIRNWLDKCLIRMRAVSNAWKEKSHHPSYSNPFYGGEKPERLVVPPAFITTPSPPKEDTNKSKEETPVLDNIAPNPETNKDSTKKKLAFSPNAQTKSEHGAPSSPGHKLLVPTLSEGNVKPDGEDSASLRPRRSNRRYQTGSTSSSTSVTPVSSTCSAPVYPRSTSAPTATKEVQDWWKEQLHYDSGSEED</sequence>
<dbReference type="PANTHER" id="PTHR46141:SF1">
    <property type="entry name" value="SODIUM LEAK CHANNEL NALCN"/>
    <property type="match status" value="1"/>
</dbReference>
<feature type="transmembrane region" description="Helical" evidence="6">
    <location>
        <begin position="433"/>
        <end position="452"/>
    </location>
</feature>
<evidence type="ECO:0000313" key="9">
    <source>
        <dbReference type="Proteomes" id="UP000007110"/>
    </source>
</evidence>
<feature type="transmembrane region" description="Helical" evidence="6">
    <location>
        <begin position="1278"/>
        <end position="1295"/>
    </location>
</feature>
<feature type="transmembrane region" description="Helical" evidence="6">
    <location>
        <begin position="305"/>
        <end position="332"/>
    </location>
</feature>
<feature type="domain" description="Ion transport" evidence="7">
    <location>
        <begin position="1212"/>
        <end position="1459"/>
    </location>
</feature>
<evidence type="ECO:0000256" key="2">
    <source>
        <dbReference type="ARBA" id="ARBA00022692"/>
    </source>
</evidence>
<dbReference type="Gene3D" id="1.10.287.70">
    <property type="match status" value="4"/>
</dbReference>
<feature type="compositionally biased region" description="Low complexity" evidence="5">
    <location>
        <begin position="1712"/>
        <end position="1729"/>
    </location>
</feature>
<reference evidence="9" key="1">
    <citation type="submission" date="2015-02" db="EMBL/GenBank/DDBJ databases">
        <title>Genome sequencing for Strongylocentrotus purpuratus.</title>
        <authorList>
            <person name="Murali S."/>
            <person name="Liu Y."/>
            <person name="Vee V."/>
            <person name="English A."/>
            <person name="Wang M."/>
            <person name="Skinner E."/>
            <person name="Han Y."/>
            <person name="Muzny D.M."/>
            <person name="Worley K.C."/>
            <person name="Gibbs R.A."/>
        </authorList>
    </citation>
    <scope>NUCLEOTIDE SEQUENCE</scope>
</reference>
<feature type="domain" description="Ion transport" evidence="7">
    <location>
        <begin position="50"/>
        <end position="336"/>
    </location>
</feature>
<keyword evidence="9" id="KW-1185">Reference proteome</keyword>
<feature type="transmembrane region" description="Helical" evidence="6">
    <location>
        <begin position="588"/>
        <end position="612"/>
    </location>
</feature>
<proteinExistence type="predicted"/>
<evidence type="ECO:0000256" key="3">
    <source>
        <dbReference type="ARBA" id="ARBA00022989"/>
    </source>
</evidence>
<name>A0A7M7SX48_STRPU</name>
<dbReference type="PANTHER" id="PTHR46141">
    <property type="entry name" value="SODIUM LEAK CHANNEL NON-SELECTIVE PROTEIN"/>
    <property type="match status" value="1"/>
</dbReference>
<dbReference type="FunFam" id="1.10.287.70:FF:000061">
    <property type="entry name" value="Sodium leak channel non-selective protein"/>
    <property type="match status" value="1"/>
</dbReference>
<feature type="compositionally biased region" description="Basic and acidic residues" evidence="5">
    <location>
        <begin position="1627"/>
        <end position="1638"/>
    </location>
</feature>
<dbReference type="GeneID" id="755730"/>
<evidence type="ECO:0000256" key="5">
    <source>
        <dbReference type="SAM" id="MobiDB-lite"/>
    </source>
</evidence>
<keyword evidence="2 6" id="KW-0812">Transmembrane</keyword>
<feature type="transmembrane region" description="Helical" evidence="6">
    <location>
        <begin position="1242"/>
        <end position="1266"/>
    </location>
</feature>
<dbReference type="InterPro" id="IPR005821">
    <property type="entry name" value="Ion_trans_dom"/>
</dbReference>
<feature type="transmembrane region" description="Helical" evidence="6">
    <location>
        <begin position="885"/>
        <end position="909"/>
    </location>
</feature>
<protein>
    <recommendedName>
        <fullName evidence="7">Ion transport domain-containing protein</fullName>
    </recommendedName>
</protein>
<dbReference type="CTD" id="259232"/>
<feature type="transmembrane region" description="Helical" evidence="6">
    <location>
        <begin position="1338"/>
        <end position="1360"/>
    </location>
</feature>
<dbReference type="Gene3D" id="1.20.120.350">
    <property type="entry name" value="Voltage-gated potassium channels. Chain C"/>
    <property type="match status" value="4"/>
</dbReference>
<evidence type="ECO:0000313" key="8">
    <source>
        <dbReference type="EnsemblMetazoa" id="XP_030837793"/>
    </source>
</evidence>
<feature type="transmembrane region" description="Helical" evidence="6">
    <location>
        <begin position="1426"/>
        <end position="1448"/>
    </location>
</feature>
<dbReference type="InterPro" id="IPR027359">
    <property type="entry name" value="Volt_channel_dom_sf"/>
</dbReference>
<feature type="transmembrane region" description="Helical" evidence="6">
    <location>
        <begin position="518"/>
        <end position="540"/>
    </location>
</feature>
<evidence type="ECO:0000259" key="7">
    <source>
        <dbReference type="Pfam" id="PF00520"/>
    </source>
</evidence>
<dbReference type="GO" id="GO:0016020">
    <property type="term" value="C:membrane"/>
    <property type="evidence" value="ECO:0007669"/>
    <property type="project" value="UniProtKB-SubCell"/>
</dbReference>
<reference evidence="8" key="2">
    <citation type="submission" date="2021-01" db="UniProtKB">
        <authorList>
            <consortium name="EnsemblMetazoa"/>
        </authorList>
    </citation>
    <scope>IDENTIFICATION</scope>
</reference>
<organism evidence="8 9">
    <name type="scientific">Strongylocentrotus purpuratus</name>
    <name type="common">Purple sea urchin</name>
    <dbReference type="NCBI Taxonomy" id="7668"/>
    <lineage>
        <taxon>Eukaryota</taxon>
        <taxon>Metazoa</taxon>
        <taxon>Echinodermata</taxon>
        <taxon>Eleutherozoa</taxon>
        <taxon>Echinozoa</taxon>
        <taxon>Echinoidea</taxon>
        <taxon>Euechinoidea</taxon>
        <taxon>Echinacea</taxon>
        <taxon>Camarodonta</taxon>
        <taxon>Echinidea</taxon>
        <taxon>Strongylocentrotidae</taxon>
        <taxon>Strongylocentrotus</taxon>
    </lineage>
</organism>
<keyword evidence="4 6" id="KW-0472">Membrane</keyword>
<evidence type="ECO:0000256" key="4">
    <source>
        <dbReference type="ARBA" id="ARBA00023136"/>
    </source>
</evidence>
<keyword evidence="3 6" id="KW-1133">Transmembrane helix</keyword>
<evidence type="ECO:0000256" key="6">
    <source>
        <dbReference type="SAM" id="Phobius"/>
    </source>
</evidence>
<feature type="domain" description="Ion transport" evidence="7">
    <location>
        <begin position="891"/>
        <end position="1164"/>
    </location>
</feature>
<feature type="transmembrane region" description="Helical" evidence="6">
    <location>
        <begin position="959"/>
        <end position="977"/>
    </location>
</feature>
<feature type="transmembrane region" description="Helical" evidence="6">
    <location>
        <begin position="1021"/>
        <end position="1044"/>
    </location>
</feature>
<dbReference type="InterPro" id="IPR028823">
    <property type="entry name" value="NALCN"/>
</dbReference>
<feature type="region of interest" description="Disordered" evidence="5">
    <location>
        <begin position="1618"/>
        <end position="1744"/>
    </location>
</feature>
<dbReference type="EnsemblMetazoa" id="XM_030981933">
    <property type="protein sequence ID" value="XP_030837793"/>
    <property type="gene ID" value="LOC755730"/>
</dbReference>
<comment type="subcellular location">
    <subcellularLocation>
        <location evidence="1">Membrane</location>
        <topology evidence="1">Multi-pass membrane protein</topology>
    </subcellularLocation>
</comment>